<dbReference type="SMART" id="SM00382">
    <property type="entry name" value="AAA"/>
    <property type="match status" value="2"/>
</dbReference>
<dbReference type="Pfam" id="PF00005">
    <property type="entry name" value="ABC_tran"/>
    <property type="match status" value="2"/>
</dbReference>
<dbReference type="OrthoDB" id="9809450at2"/>
<evidence type="ECO:0000256" key="2">
    <source>
        <dbReference type="ARBA" id="ARBA00022840"/>
    </source>
</evidence>
<dbReference type="Proteomes" id="UP000199355">
    <property type="component" value="Unassembled WGS sequence"/>
</dbReference>
<feature type="domain" description="ABC transporter" evidence="4">
    <location>
        <begin position="380"/>
        <end position="609"/>
    </location>
</feature>
<evidence type="ECO:0000256" key="1">
    <source>
        <dbReference type="ARBA" id="ARBA00022741"/>
    </source>
</evidence>
<gene>
    <name evidence="5" type="ORF">SAMN05192586_1013</name>
</gene>
<dbReference type="Gene3D" id="3.40.50.300">
    <property type="entry name" value="P-loop containing nucleotide triphosphate hydrolases"/>
    <property type="match status" value="2"/>
</dbReference>
<proteinExistence type="predicted"/>
<keyword evidence="1" id="KW-0547">Nucleotide-binding</keyword>
<dbReference type="PANTHER" id="PTHR43038">
    <property type="entry name" value="ATP-BINDING CASSETTE, SUB-FAMILY H, MEMBER 1"/>
    <property type="match status" value="1"/>
</dbReference>
<sequence length="625" mass="66517">MTAVNLQRPPTDATPAGEAEPRPASAEAAAVPAGPAVRLEGLTMRFGRGRRAVTALDQISAVVPAGRIMGLVGPDAAGKTTLMRILAGLMQPTAGTVRIFGQEPQALLRARPNSIGYMPQRFGLYEDISVLANLRLHASLRGLTGAAREALFGKLLDFTSLAPFTERLAGRLSGGMKQKLGIACALLGAPRLLLLDEPGVGVDPQSRRELWRMVQDLSRDGMTVVWSTAYLDEAARCPAVIMLDRGAVLYAGPPEELTAQAAGRVFLLQTPPGLHRTSLADWSMRPGVEDALIQGSRLRLVLAADAPPDLRAAVLAQGGEPAPPRLEDAYMSALGGISQQPSPYARPWEDVAQAGARPAGGAAALSGAAAVSVGEAAPRIAARHLTKRFGSFVAARDITFDVRAGEIFGLLGPNGAGKSTTFRMLCGLSRPTSGDCAVDGVDLLAAGSAARSRLGYMAQKFSLYPDIPVAENIKIFAELYGLDRERRNALLPALARALELEDYLHSRTGALPLGQKQRLALLCATLHQPPVLFLDEPTSGVDARTRRDFWKHITAMTAAGAAVLVTTHFMEEAEYCDRIALIYRGAMITMGTPDALKASCPGLVDPTLEEAFIAHIERYDKEHPQ</sequence>
<protein>
    <submittedName>
        <fullName evidence="5">ABC-2 type transport system ATP-binding protein</fullName>
    </submittedName>
</protein>
<dbReference type="PANTHER" id="PTHR43038:SF3">
    <property type="entry name" value="ABC TRANSPORTER G FAMILY MEMBER 20 ISOFORM X1"/>
    <property type="match status" value="1"/>
</dbReference>
<dbReference type="GO" id="GO:0005524">
    <property type="term" value="F:ATP binding"/>
    <property type="evidence" value="ECO:0007669"/>
    <property type="project" value="UniProtKB-KW"/>
</dbReference>
<feature type="region of interest" description="Disordered" evidence="3">
    <location>
        <begin position="1"/>
        <end position="31"/>
    </location>
</feature>
<evidence type="ECO:0000313" key="5">
    <source>
        <dbReference type="EMBL" id="SDF02945.1"/>
    </source>
</evidence>
<feature type="domain" description="ABC transporter" evidence="4">
    <location>
        <begin position="37"/>
        <end position="270"/>
    </location>
</feature>
<keyword evidence="2 5" id="KW-0067">ATP-binding</keyword>
<dbReference type="InterPro" id="IPR003593">
    <property type="entry name" value="AAA+_ATPase"/>
</dbReference>
<accession>A0A1G7HR86</accession>
<dbReference type="InterPro" id="IPR027417">
    <property type="entry name" value="P-loop_NTPase"/>
</dbReference>
<name>A0A1G7HR86_9BACT</name>
<dbReference type="InterPro" id="IPR017871">
    <property type="entry name" value="ABC_transporter-like_CS"/>
</dbReference>
<evidence type="ECO:0000313" key="6">
    <source>
        <dbReference type="Proteomes" id="UP000199355"/>
    </source>
</evidence>
<dbReference type="SUPFAM" id="SSF52540">
    <property type="entry name" value="P-loop containing nucleoside triphosphate hydrolases"/>
    <property type="match status" value="2"/>
</dbReference>
<dbReference type="STRING" id="571438.SAMN05192586_1013"/>
<dbReference type="AlphaFoldDB" id="A0A1G7HR86"/>
<dbReference type="CDD" id="cd03230">
    <property type="entry name" value="ABC_DR_subfamily_A"/>
    <property type="match status" value="2"/>
</dbReference>
<organism evidence="5 6">
    <name type="scientific">Desulfovibrio legallii</name>
    <dbReference type="NCBI Taxonomy" id="571438"/>
    <lineage>
        <taxon>Bacteria</taxon>
        <taxon>Pseudomonadati</taxon>
        <taxon>Thermodesulfobacteriota</taxon>
        <taxon>Desulfovibrionia</taxon>
        <taxon>Desulfovibrionales</taxon>
        <taxon>Desulfovibrionaceae</taxon>
        <taxon>Desulfovibrio</taxon>
    </lineage>
</organism>
<dbReference type="InterPro" id="IPR003439">
    <property type="entry name" value="ABC_transporter-like_ATP-bd"/>
</dbReference>
<dbReference type="GO" id="GO:0016887">
    <property type="term" value="F:ATP hydrolysis activity"/>
    <property type="evidence" value="ECO:0007669"/>
    <property type="project" value="InterPro"/>
</dbReference>
<dbReference type="PROSITE" id="PS50893">
    <property type="entry name" value="ABC_TRANSPORTER_2"/>
    <property type="match status" value="2"/>
</dbReference>
<feature type="compositionally biased region" description="Low complexity" evidence="3">
    <location>
        <begin position="15"/>
        <end position="31"/>
    </location>
</feature>
<keyword evidence="6" id="KW-1185">Reference proteome</keyword>
<reference evidence="6" key="1">
    <citation type="submission" date="2016-10" db="EMBL/GenBank/DDBJ databases">
        <authorList>
            <person name="Varghese N."/>
            <person name="Submissions S."/>
        </authorList>
    </citation>
    <scope>NUCLEOTIDE SEQUENCE [LARGE SCALE GENOMIC DNA]</scope>
    <source>
        <strain evidence="6">KHC7</strain>
    </source>
</reference>
<evidence type="ECO:0000256" key="3">
    <source>
        <dbReference type="SAM" id="MobiDB-lite"/>
    </source>
</evidence>
<dbReference type="PROSITE" id="PS00211">
    <property type="entry name" value="ABC_TRANSPORTER_1"/>
    <property type="match status" value="1"/>
</dbReference>
<evidence type="ECO:0000259" key="4">
    <source>
        <dbReference type="PROSITE" id="PS50893"/>
    </source>
</evidence>
<dbReference type="EMBL" id="FNBX01000001">
    <property type="protein sequence ID" value="SDF02945.1"/>
    <property type="molecule type" value="Genomic_DNA"/>
</dbReference>